<gene>
    <name evidence="2" type="ORF">CI610_03075</name>
</gene>
<evidence type="ECO:0000256" key="1">
    <source>
        <dbReference type="SAM" id="Phobius"/>
    </source>
</evidence>
<dbReference type="AlphaFoldDB" id="A0A2H9T442"/>
<keyword evidence="1" id="KW-1133">Transmembrane helix</keyword>
<proteinExistence type="predicted"/>
<dbReference type="EMBL" id="NSIT01000299">
    <property type="protein sequence ID" value="PJE77996.1"/>
    <property type="molecule type" value="Genomic_DNA"/>
</dbReference>
<name>A0A2H9T442_9ZZZZ</name>
<comment type="caution">
    <text evidence="2">The sequence shown here is derived from an EMBL/GenBank/DDBJ whole genome shotgun (WGS) entry which is preliminary data.</text>
</comment>
<evidence type="ECO:0000313" key="2">
    <source>
        <dbReference type="EMBL" id="PJE77996.1"/>
    </source>
</evidence>
<organism evidence="2">
    <name type="scientific">invertebrate metagenome</name>
    <dbReference type="NCBI Taxonomy" id="1711999"/>
    <lineage>
        <taxon>unclassified sequences</taxon>
        <taxon>metagenomes</taxon>
        <taxon>organismal metagenomes</taxon>
    </lineage>
</organism>
<keyword evidence="1" id="KW-0472">Membrane</keyword>
<reference evidence="2" key="1">
    <citation type="journal article" date="2017" name="Appl. Environ. Microbiol.">
        <title>Molecular characterization of an Endozoicomonas-like organism causing infection in king scallop Pecten maximus L.</title>
        <authorList>
            <person name="Cano I."/>
            <person name="van Aerle R."/>
            <person name="Ross S."/>
            <person name="Verner-Jeffreys D.W."/>
            <person name="Paley R.K."/>
            <person name="Rimmer G."/>
            <person name="Ryder D."/>
            <person name="Hooper P."/>
            <person name="Stone D."/>
            <person name="Feist S.W."/>
        </authorList>
    </citation>
    <scope>NUCLEOTIDE SEQUENCE</scope>
</reference>
<protein>
    <submittedName>
        <fullName evidence="2">Uncharacterized protein</fullName>
    </submittedName>
</protein>
<keyword evidence="1" id="KW-0812">Transmembrane</keyword>
<accession>A0A2H9T442</accession>
<feature type="transmembrane region" description="Helical" evidence="1">
    <location>
        <begin position="12"/>
        <end position="33"/>
    </location>
</feature>
<sequence>MGLYDAGSCGFLPGFSIGITTAFFHASGIVPCCHMWFKSLSIISVMLFVQCLRMVYEMLSSPGDVFFLF</sequence>
<feature type="transmembrane region" description="Helical" evidence="1">
    <location>
        <begin position="40"/>
        <end position="59"/>
    </location>
</feature>